<feature type="transmembrane region" description="Helical" evidence="1">
    <location>
        <begin position="140"/>
        <end position="158"/>
    </location>
</feature>
<feature type="transmembrane region" description="Helical" evidence="1">
    <location>
        <begin position="46"/>
        <end position="65"/>
    </location>
</feature>
<dbReference type="InterPro" id="IPR043968">
    <property type="entry name" value="SGNH"/>
</dbReference>
<feature type="transmembrane region" description="Helical" evidence="1">
    <location>
        <begin position="264"/>
        <end position="285"/>
    </location>
</feature>
<evidence type="ECO:0000256" key="1">
    <source>
        <dbReference type="SAM" id="Phobius"/>
    </source>
</evidence>
<proteinExistence type="predicted"/>
<feature type="transmembrane region" description="Helical" evidence="1">
    <location>
        <begin position="106"/>
        <end position="128"/>
    </location>
</feature>
<comment type="caution">
    <text evidence="3">The sequence shown here is derived from an EMBL/GenBank/DDBJ whole genome shotgun (WGS) entry which is preliminary data.</text>
</comment>
<feature type="transmembrane region" description="Helical" evidence="1">
    <location>
        <begin position="164"/>
        <end position="186"/>
    </location>
</feature>
<reference evidence="3 4" key="1">
    <citation type="submission" date="2023-02" db="EMBL/GenBank/DDBJ databases">
        <title>Genome sequencing required for Actinomycetospora new species description.</title>
        <authorList>
            <person name="Saimee Y."/>
            <person name="Duangmal K."/>
        </authorList>
    </citation>
    <scope>NUCLEOTIDE SEQUENCE [LARGE SCALE GENOMIC DNA]</scope>
    <source>
        <strain evidence="3 4">DW7H6</strain>
    </source>
</reference>
<evidence type="ECO:0000313" key="4">
    <source>
        <dbReference type="Proteomes" id="UP001300763"/>
    </source>
</evidence>
<organism evidence="3 4">
    <name type="scientific">Actinomycetospora lemnae</name>
    <dbReference type="NCBI Taxonomy" id="3019891"/>
    <lineage>
        <taxon>Bacteria</taxon>
        <taxon>Bacillati</taxon>
        <taxon>Actinomycetota</taxon>
        <taxon>Actinomycetes</taxon>
        <taxon>Pseudonocardiales</taxon>
        <taxon>Pseudonocardiaceae</taxon>
        <taxon>Actinomycetospora</taxon>
    </lineage>
</organism>
<gene>
    <name evidence="3" type="ORF">PGB27_13575</name>
</gene>
<keyword evidence="1" id="KW-0472">Membrane</keyword>
<feature type="domain" description="SGNH" evidence="2">
    <location>
        <begin position="343"/>
        <end position="555"/>
    </location>
</feature>
<evidence type="ECO:0000313" key="3">
    <source>
        <dbReference type="EMBL" id="MDD7966369.1"/>
    </source>
</evidence>
<dbReference type="EMBL" id="JAQZAO010000005">
    <property type="protein sequence ID" value="MDD7966369.1"/>
    <property type="molecule type" value="Genomic_DNA"/>
</dbReference>
<dbReference type="Pfam" id="PF19040">
    <property type="entry name" value="SGNH"/>
    <property type="match status" value="1"/>
</dbReference>
<dbReference type="RefSeq" id="WP_274200887.1">
    <property type="nucleotide sequence ID" value="NZ_JAQZAO010000005.1"/>
</dbReference>
<sequence length="569" mass="57477">MSPALPAPVLVALLAVAGLVAVRALLDAVGPGGSLRRDVARGARGLLAPLAVVVAAGCVATAVTLPSSWWPQVQAEALASLLLVQNAYLALETPAAAPGGALAGPFAHLGAVAVLGQLLLGAALLAGLAARTGRRRAGRVLAVLLAVAGVTSATYAWTRAGEPAAVVALDTGAQAWAFAAGGLLAVVGARSSRSVGRVLAAAPLRVLGALALSLYLWSGLVAAFYLAWRERPELGLRGGAVVLAVTVVLAAATVAAGRVPRVRGVVPVVVAAVTLLLVAGAWAAVTAWRPGAVVTVADPAHPGAAVRLAGYGAVPPAPVVPGPAARGADWAPGGRTCTTSALAAELRTCRDPVPDARFRVVVVGDSHVEQLLPAVRPIVAERHGEVVTMLRGACPFSTTSDTVPDDAGCASWNRAALGEITAMRPDLVVTLASRDARSPATEETPAGFVDAWRSLERVGIPVLAIRDNPRLPASPGPCIDRQPAETCTVPRAALLAATPPWTRAGPLPGSVTVLDLADTYCTATVCPAVVGNVLVYLDANHVSATFTGTAAPVVAPALLTAMERRPPGY</sequence>
<keyword evidence="4" id="KW-1185">Reference proteome</keyword>
<feature type="transmembrane region" description="Helical" evidence="1">
    <location>
        <begin position="234"/>
        <end position="257"/>
    </location>
</feature>
<dbReference type="Proteomes" id="UP001300763">
    <property type="component" value="Unassembled WGS sequence"/>
</dbReference>
<evidence type="ECO:0000259" key="2">
    <source>
        <dbReference type="Pfam" id="PF19040"/>
    </source>
</evidence>
<dbReference type="GO" id="GO:0016787">
    <property type="term" value="F:hydrolase activity"/>
    <property type="evidence" value="ECO:0007669"/>
    <property type="project" value="UniProtKB-KW"/>
</dbReference>
<protein>
    <submittedName>
        <fullName evidence="3">SGNH hydrolase domain-containing protein</fullName>
    </submittedName>
</protein>
<accession>A0ABT5SUB9</accession>
<feature type="transmembrane region" description="Helical" evidence="1">
    <location>
        <begin position="6"/>
        <end position="26"/>
    </location>
</feature>
<keyword evidence="3" id="KW-0378">Hydrolase</keyword>
<name>A0ABT5SUB9_9PSEU</name>
<keyword evidence="1" id="KW-1133">Transmembrane helix</keyword>
<keyword evidence="1" id="KW-0812">Transmembrane</keyword>
<feature type="transmembrane region" description="Helical" evidence="1">
    <location>
        <begin position="206"/>
        <end position="228"/>
    </location>
</feature>